<keyword evidence="6 8" id="KW-0486">Methionine biosynthesis</keyword>
<keyword evidence="3 8" id="KW-0479">Metal-binding</keyword>
<name>A0AAN6ZWL4_9PEZI</name>
<dbReference type="CDD" id="cd01629">
    <property type="entry name" value="HAD_EP"/>
    <property type="match status" value="1"/>
</dbReference>
<evidence type="ECO:0000256" key="3">
    <source>
        <dbReference type="ARBA" id="ARBA00022723"/>
    </source>
</evidence>
<evidence type="ECO:0000256" key="4">
    <source>
        <dbReference type="ARBA" id="ARBA00022801"/>
    </source>
</evidence>
<comment type="caution">
    <text evidence="9">The sequence shown here is derived from an EMBL/GenBank/DDBJ whole genome shotgun (WGS) entry which is preliminary data.</text>
</comment>
<dbReference type="InterPro" id="IPR023943">
    <property type="entry name" value="Enolase-ppase_E1"/>
</dbReference>
<dbReference type="GO" id="GO:0000287">
    <property type="term" value="F:magnesium ion binding"/>
    <property type="evidence" value="ECO:0007669"/>
    <property type="project" value="UniProtKB-UniRule"/>
</dbReference>
<feature type="binding site" evidence="8">
    <location>
        <position position="15"/>
    </location>
    <ligand>
        <name>Mg(2+)</name>
        <dbReference type="ChEBI" id="CHEBI:18420"/>
    </ligand>
</feature>
<keyword evidence="2 8" id="KW-0028">Amino-acid biosynthesis</keyword>
<feature type="binding site" evidence="8">
    <location>
        <position position="189"/>
    </location>
    <ligand>
        <name>substrate</name>
    </ligand>
</feature>
<evidence type="ECO:0000256" key="6">
    <source>
        <dbReference type="ARBA" id="ARBA00023167"/>
    </source>
</evidence>
<dbReference type="EMBL" id="MU856960">
    <property type="protein sequence ID" value="KAK4152829.1"/>
    <property type="molecule type" value="Genomic_DNA"/>
</dbReference>
<dbReference type="GO" id="GO:0043874">
    <property type="term" value="F:acireductone synthase activity"/>
    <property type="evidence" value="ECO:0007669"/>
    <property type="project" value="UniProtKB-EC"/>
</dbReference>
<protein>
    <recommendedName>
        <fullName evidence="8">Enolase-phosphatase E1</fullName>
        <ecNumber evidence="8">3.1.3.77</ecNumber>
    </recommendedName>
    <alternativeName>
        <fullName evidence="8">2,3-diketo-5-methylthio-1-phosphopentane phosphatase</fullName>
    </alternativeName>
</protein>
<dbReference type="SFLD" id="SFLDG01129">
    <property type="entry name" value="C1.5:_HAD__Beta-PGM__Phosphata"/>
    <property type="match status" value="1"/>
</dbReference>
<evidence type="ECO:0000256" key="2">
    <source>
        <dbReference type="ARBA" id="ARBA00022605"/>
    </source>
</evidence>
<dbReference type="SFLD" id="SFLDG01133">
    <property type="entry name" value="C1.5.4:_Enolase-phosphatase_Li"/>
    <property type="match status" value="1"/>
</dbReference>
<dbReference type="Gene3D" id="1.10.720.60">
    <property type="match status" value="1"/>
</dbReference>
<keyword evidence="1 8" id="KW-0963">Cytoplasm</keyword>
<evidence type="ECO:0000313" key="10">
    <source>
        <dbReference type="Proteomes" id="UP001302745"/>
    </source>
</evidence>
<dbReference type="FunFam" id="1.10.720.60:FF:000007">
    <property type="entry name" value="Enolase-phosphatase E1"/>
    <property type="match status" value="1"/>
</dbReference>
<evidence type="ECO:0000256" key="5">
    <source>
        <dbReference type="ARBA" id="ARBA00022842"/>
    </source>
</evidence>
<dbReference type="SFLD" id="SFLDS00003">
    <property type="entry name" value="Haloacid_Dehalogenase"/>
    <property type="match status" value="1"/>
</dbReference>
<dbReference type="AlphaFoldDB" id="A0AAN6ZWL4"/>
<dbReference type="InterPro" id="IPR027511">
    <property type="entry name" value="ENOPH1_eukaryotes"/>
</dbReference>
<organism evidence="9 10">
    <name type="scientific">Chaetomidium leptoderma</name>
    <dbReference type="NCBI Taxonomy" id="669021"/>
    <lineage>
        <taxon>Eukaryota</taxon>
        <taxon>Fungi</taxon>
        <taxon>Dikarya</taxon>
        <taxon>Ascomycota</taxon>
        <taxon>Pezizomycotina</taxon>
        <taxon>Sordariomycetes</taxon>
        <taxon>Sordariomycetidae</taxon>
        <taxon>Sordariales</taxon>
        <taxon>Chaetomiaceae</taxon>
        <taxon>Chaetomidium</taxon>
    </lineage>
</organism>
<comment type="subcellular location">
    <subcellularLocation>
        <location evidence="8">Cytoplasm</location>
    </subcellularLocation>
    <subcellularLocation>
        <location evidence="8">Nucleus</location>
    </subcellularLocation>
</comment>
<dbReference type="InterPro" id="IPR036412">
    <property type="entry name" value="HAD-like_sf"/>
</dbReference>
<dbReference type="Proteomes" id="UP001302745">
    <property type="component" value="Unassembled WGS sequence"/>
</dbReference>
<accession>A0AAN6ZWL4</accession>
<keyword evidence="4 8" id="KW-0378">Hydrolase</keyword>
<comment type="subunit">
    <text evidence="8">Monomer.</text>
</comment>
<reference evidence="9" key="1">
    <citation type="journal article" date="2023" name="Mol. Phylogenet. Evol.">
        <title>Genome-scale phylogeny and comparative genomics of the fungal order Sordariales.</title>
        <authorList>
            <person name="Hensen N."/>
            <person name="Bonometti L."/>
            <person name="Westerberg I."/>
            <person name="Brannstrom I.O."/>
            <person name="Guillou S."/>
            <person name="Cros-Aarteil S."/>
            <person name="Calhoun S."/>
            <person name="Haridas S."/>
            <person name="Kuo A."/>
            <person name="Mondo S."/>
            <person name="Pangilinan J."/>
            <person name="Riley R."/>
            <person name="LaButti K."/>
            <person name="Andreopoulos B."/>
            <person name="Lipzen A."/>
            <person name="Chen C."/>
            <person name="Yan M."/>
            <person name="Daum C."/>
            <person name="Ng V."/>
            <person name="Clum A."/>
            <person name="Steindorff A."/>
            <person name="Ohm R.A."/>
            <person name="Martin F."/>
            <person name="Silar P."/>
            <person name="Natvig D.O."/>
            <person name="Lalanne C."/>
            <person name="Gautier V."/>
            <person name="Ament-Velasquez S.L."/>
            <person name="Kruys A."/>
            <person name="Hutchinson M.I."/>
            <person name="Powell A.J."/>
            <person name="Barry K."/>
            <person name="Miller A.N."/>
            <person name="Grigoriev I.V."/>
            <person name="Debuchy R."/>
            <person name="Gladieux P."/>
            <person name="Hiltunen Thoren M."/>
            <person name="Johannesson H."/>
        </authorList>
    </citation>
    <scope>NUCLEOTIDE SEQUENCE</scope>
    <source>
        <strain evidence="9">CBS 538.74</strain>
    </source>
</reference>
<dbReference type="SUPFAM" id="SSF56784">
    <property type="entry name" value="HAD-like"/>
    <property type="match status" value="1"/>
</dbReference>
<comment type="cofactor">
    <cofactor evidence="8">
        <name>Mg(2+)</name>
        <dbReference type="ChEBI" id="CHEBI:18420"/>
    </cofactor>
    <text evidence="8">Binds 1 Mg(2+) ion per subunit.</text>
</comment>
<dbReference type="Gene3D" id="3.40.50.1000">
    <property type="entry name" value="HAD superfamily/HAD-like"/>
    <property type="match status" value="1"/>
</dbReference>
<reference evidence="9" key="2">
    <citation type="submission" date="2023-05" db="EMBL/GenBank/DDBJ databases">
        <authorList>
            <consortium name="Lawrence Berkeley National Laboratory"/>
            <person name="Steindorff A."/>
            <person name="Hensen N."/>
            <person name="Bonometti L."/>
            <person name="Westerberg I."/>
            <person name="Brannstrom I.O."/>
            <person name="Guillou S."/>
            <person name="Cros-Aarteil S."/>
            <person name="Calhoun S."/>
            <person name="Haridas S."/>
            <person name="Kuo A."/>
            <person name="Mondo S."/>
            <person name="Pangilinan J."/>
            <person name="Riley R."/>
            <person name="Labutti K."/>
            <person name="Andreopoulos B."/>
            <person name="Lipzen A."/>
            <person name="Chen C."/>
            <person name="Yanf M."/>
            <person name="Daum C."/>
            <person name="Ng V."/>
            <person name="Clum A."/>
            <person name="Ohm R."/>
            <person name="Martin F."/>
            <person name="Silar P."/>
            <person name="Natvig D."/>
            <person name="Lalanne C."/>
            <person name="Gautier V."/>
            <person name="Ament-Velasquez S.L."/>
            <person name="Kruys A."/>
            <person name="Hutchinson M.I."/>
            <person name="Powell A.J."/>
            <person name="Barry K."/>
            <person name="Miller A.N."/>
            <person name="Grigoriev I.V."/>
            <person name="Debuchy R."/>
            <person name="Gladieux P."/>
            <person name="Thoren M.H."/>
            <person name="Johannesson H."/>
        </authorList>
    </citation>
    <scope>NUCLEOTIDE SEQUENCE</scope>
    <source>
        <strain evidence="9">CBS 538.74</strain>
    </source>
</reference>
<comment type="similarity">
    <text evidence="8">Belongs to the HAD-like hydrolase superfamily. MasA/MtnC family.</text>
</comment>
<evidence type="ECO:0000256" key="7">
    <source>
        <dbReference type="ARBA" id="ARBA00023242"/>
    </source>
</evidence>
<dbReference type="GO" id="GO:0005634">
    <property type="term" value="C:nucleus"/>
    <property type="evidence" value="ECO:0007669"/>
    <property type="project" value="UniProtKB-SubCell"/>
</dbReference>
<dbReference type="EC" id="3.1.3.77" evidence="8"/>
<feature type="binding site" evidence="8">
    <location>
        <begin position="147"/>
        <end position="148"/>
    </location>
    <ligand>
        <name>substrate</name>
    </ligand>
</feature>
<gene>
    <name evidence="8" type="primary">UTR4</name>
    <name evidence="9" type="ORF">C8A00DRAFT_34457</name>
</gene>
<keyword evidence="10" id="KW-1185">Reference proteome</keyword>
<sequence>MAAANKPRVVLLDIEGTVCPISFVKDVLFPYALTALPATLEREWCSPAFAPYRDAFPPEHAATPAALTSHVRDLMSRDVKVAYLKSLQGYLWEAGYASGALKAPLFADVAGRMASWATTATATATTTTKGEEDDDGSGCCCRVMIYSSGSVPAQKLLFGHTDADSTAAVGGDLRGLISDWFDTVNAGPKTERASYEKIAAQYPEVPVGEWLFLSDNVKEVVAAKEAGMQSVVVERPGNAALSEEDRRVHRVVTSFYEL</sequence>
<evidence type="ECO:0000313" key="9">
    <source>
        <dbReference type="EMBL" id="KAK4152829.1"/>
    </source>
</evidence>
<keyword evidence="7 8" id="KW-0539">Nucleus</keyword>
<proteinExistence type="inferred from homology"/>
<evidence type="ECO:0000256" key="8">
    <source>
        <dbReference type="HAMAP-Rule" id="MF_03117"/>
    </source>
</evidence>
<comment type="catalytic activity">
    <reaction evidence="8">
        <text>5-methylsulfanyl-2,3-dioxopentyl phosphate + H2O = 1,2-dihydroxy-5-(methylsulfanyl)pent-1-en-3-one + phosphate</text>
        <dbReference type="Rhea" id="RHEA:21700"/>
        <dbReference type="ChEBI" id="CHEBI:15377"/>
        <dbReference type="ChEBI" id="CHEBI:43474"/>
        <dbReference type="ChEBI" id="CHEBI:49252"/>
        <dbReference type="ChEBI" id="CHEBI:58828"/>
        <dbReference type="EC" id="3.1.3.77"/>
    </reaction>
</comment>
<evidence type="ECO:0000256" key="1">
    <source>
        <dbReference type="ARBA" id="ARBA00022490"/>
    </source>
</evidence>
<dbReference type="PANTHER" id="PTHR20371">
    <property type="entry name" value="ENOLASE-PHOSPHATASE E1"/>
    <property type="match status" value="1"/>
</dbReference>
<keyword evidence="5 8" id="KW-0460">Magnesium</keyword>
<dbReference type="PANTHER" id="PTHR20371:SF1">
    <property type="entry name" value="ENOLASE-PHOSPHATASE E1"/>
    <property type="match status" value="1"/>
</dbReference>
<comment type="function">
    <text evidence="8">Bifunctional enzyme that catalyzes the enolization of 2,3-diketo-5-methylthiopentyl-1-phosphate (DK-MTP-1-P) into the intermediate 2-hydroxy-3-keto-5-methylthiopentenyl-1-phosphate (HK-MTPenyl-1-P), which is then dephosphorylated to form the acireductone 1,2-dihydroxy-3-keto-5-methylthiopentene (DHK-MTPene).</text>
</comment>
<feature type="binding site" evidence="8">
    <location>
        <position position="215"/>
    </location>
    <ligand>
        <name>Mg(2+)</name>
        <dbReference type="ChEBI" id="CHEBI:18420"/>
    </ligand>
</feature>
<comment type="pathway">
    <text evidence="8">Amino-acid biosynthesis; L-methionine biosynthesis via salvage pathway; L-methionine from S-methyl-5-thio-alpha-D-ribose 1-phosphate: step 4/6.</text>
</comment>
<dbReference type="GO" id="GO:0005737">
    <property type="term" value="C:cytoplasm"/>
    <property type="evidence" value="ECO:0007669"/>
    <property type="project" value="UniProtKB-SubCell"/>
</dbReference>
<comment type="pathway">
    <text evidence="8">Amino-acid biosynthesis; L-methionine biosynthesis via salvage pathway; L-methionine from S-methyl-5-thio-alpha-D-ribose 1-phosphate: step 3/6.</text>
</comment>
<feature type="binding site" evidence="8">
    <location>
        <position position="13"/>
    </location>
    <ligand>
        <name>Mg(2+)</name>
        <dbReference type="ChEBI" id="CHEBI:18420"/>
    </ligand>
</feature>
<dbReference type="InterPro" id="IPR023214">
    <property type="entry name" value="HAD_sf"/>
</dbReference>
<dbReference type="HAMAP" id="MF_03117">
    <property type="entry name" value="Salvage_MtnC_euk"/>
    <property type="match status" value="1"/>
</dbReference>
<dbReference type="GO" id="GO:0019509">
    <property type="term" value="P:L-methionine salvage from methylthioadenosine"/>
    <property type="evidence" value="ECO:0007669"/>
    <property type="project" value="UniProtKB-UniRule"/>
</dbReference>